<dbReference type="AlphaFoldDB" id="A0A2T7ANA8"/>
<name>A0A2T7ANA8_9ENTR</name>
<keyword evidence="4" id="KW-1185">Reference proteome</keyword>
<proteinExistence type="predicted"/>
<dbReference type="EMBL" id="MSAE01000040">
    <property type="protein sequence ID" value="PUX10626.1"/>
    <property type="molecule type" value="Genomic_DNA"/>
</dbReference>
<dbReference type="EMBL" id="WAGD01000046">
    <property type="protein sequence ID" value="KAB0875633.1"/>
    <property type="molecule type" value="Genomic_DNA"/>
</dbReference>
<evidence type="ECO:0000313" key="2">
    <source>
        <dbReference type="EMBL" id="PUX10626.1"/>
    </source>
</evidence>
<evidence type="ECO:0000313" key="4">
    <source>
        <dbReference type="Proteomes" id="UP000469927"/>
    </source>
</evidence>
<dbReference type="Proteomes" id="UP000469927">
    <property type="component" value="Unassembled WGS sequence"/>
</dbReference>
<gene>
    <name evidence="2" type="ORF">AUN14_17640</name>
    <name evidence="1" type="ORF">FZI19_15235</name>
</gene>
<comment type="caution">
    <text evidence="2">The sequence shown here is derived from an EMBL/GenBank/DDBJ whole genome shotgun (WGS) entry which is preliminary data.</text>
</comment>
<reference evidence="1 4" key="2">
    <citation type="submission" date="2019-08" db="EMBL/GenBank/DDBJ databases">
        <title>Prevalence, distribution, and phylogeny of type two toxin-antitoxin genes possessed by Cronobacter species where C. sakazakii homologs follow sequence type lineages.</title>
        <authorList>
            <person name="Finkelstein S."/>
            <person name="Negrete F."/>
            <person name="Jang H."/>
            <person name="Gopinath G.R."/>
            <person name="Tall B.D."/>
        </authorList>
    </citation>
    <scope>NUCLEOTIDE SEQUENCE [LARGE SCALE GENOMIC DNA]</scope>
    <source>
        <strain evidence="1 4">MOD1_GK1257</strain>
    </source>
</reference>
<reference evidence="2 3" key="1">
    <citation type="submission" date="2016-12" db="EMBL/GenBank/DDBJ databases">
        <title>Analysis of the Molecular Diversity Among Cronobacter Species Isolated from Filth Flies Using a Pan Genomic DNA Microarray.</title>
        <authorList>
            <person name="Pava-Ripoll M."/>
            <person name="Tall B."/>
            <person name="Farber J."/>
            <person name="Fanning S."/>
            <person name="Lehner A."/>
            <person name="Stephan R."/>
            <person name="Pagotto F."/>
            <person name="Iverson C."/>
            <person name="Ziobro G."/>
            <person name="Miller A."/>
            <person name="Pearson R."/>
            <person name="Yan Q."/>
            <person name="Kim M."/>
            <person name="Jeong S."/>
            <person name="Park J."/>
            <person name="Jun S."/>
            <person name="Choi H."/>
            <person name="Chung T."/>
            <person name="Yoo Y."/>
            <person name="Park E."/>
            <person name="Hwang S."/>
            <person name="Lee B."/>
            <person name="Sathyamoorthy V."/>
            <person name="Carter L."/>
            <person name="Mammel M."/>
            <person name="Jackson S."/>
            <person name="Kothary M."/>
            <person name="Patel I."/>
            <person name="Grim C."/>
            <person name="Gopinath G."/>
            <person name="Gangiredla J."/>
            <person name="Chase H."/>
        </authorList>
    </citation>
    <scope>NUCLEOTIDE SEQUENCE [LARGE SCALE GENOMIC DNA]</scope>
    <source>
        <strain evidence="2 3">MOD1-Md1s</strain>
    </source>
</reference>
<evidence type="ECO:0000313" key="3">
    <source>
        <dbReference type="Proteomes" id="UP000244378"/>
    </source>
</evidence>
<dbReference type="Proteomes" id="UP000244378">
    <property type="component" value="Unassembled WGS sequence"/>
</dbReference>
<accession>A0A2T7ANA8</accession>
<evidence type="ECO:0000313" key="1">
    <source>
        <dbReference type="EMBL" id="KAB0875633.1"/>
    </source>
</evidence>
<organism evidence="2 3">
    <name type="scientific">Cronobacter muytjensii</name>
    <dbReference type="NCBI Taxonomy" id="413501"/>
    <lineage>
        <taxon>Bacteria</taxon>
        <taxon>Pseudomonadati</taxon>
        <taxon>Pseudomonadota</taxon>
        <taxon>Gammaproteobacteria</taxon>
        <taxon>Enterobacterales</taxon>
        <taxon>Enterobacteriaceae</taxon>
        <taxon>Cronobacter</taxon>
    </lineage>
</organism>
<sequence>MKRDISAGSLISLFLLAIITLNVAVLWTQNYSPASDAVSVSANGCAPSAFGVAYCDGEPLSGLSATPGGPLPGEPPLHLARNAQPLFSPAQIALYRDAPPDLERLDFPYDFPEDAPWMEDEGEGAW</sequence>
<dbReference type="RefSeq" id="WP_075193833.1">
    <property type="nucleotide sequence ID" value="NZ_JADKNN010000015.1"/>
</dbReference>
<dbReference type="OrthoDB" id="6566081at2"/>
<protein>
    <submittedName>
        <fullName evidence="2">Uncharacterized protein</fullName>
    </submittedName>
</protein>